<feature type="domain" description="Knr4/Smi1-like" evidence="1">
    <location>
        <begin position="9"/>
        <end position="123"/>
    </location>
</feature>
<dbReference type="InterPro" id="IPR018958">
    <property type="entry name" value="Knr4/Smi1-like_dom"/>
</dbReference>
<evidence type="ECO:0000259" key="1">
    <source>
        <dbReference type="SMART" id="SM00860"/>
    </source>
</evidence>
<dbReference type="Pfam" id="PF11042">
    <property type="entry name" value="DUF2750"/>
    <property type="match status" value="1"/>
</dbReference>
<dbReference type="SUPFAM" id="SSF160631">
    <property type="entry name" value="SMI1/KNR4-like"/>
    <property type="match status" value="1"/>
</dbReference>
<proteinExistence type="predicted"/>
<gene>
    <name evidence="2" type="ORF">EXIGUO9Y_190042</name>
</gene>
<dbReference type="EMBL" id="CABWKQ010000011">
    <property type="protein sequence ID" value="VWX34557.1"/>
    <property type="molecule type" value="Genomic_DNA"/>
</dbReference>
<dbReference type="InterPro" id="IPR037883">
    <property type="entry name" value="Knr4/Smi1-like_sf"/>
</dbReference>
<sequence>MTYQIGLPGVTEERLQEVEAELGFELPKELRNRYKRENKFSVGEWEFHPIKDEQYIKRTWDDLIRVNLTDAEEYPEGFLRIAADGTGDELGYQLPDTETIVLWDHEEQELFPVAATLTVFMEKEQQMELSAEQAEDFLQTVLETGAVYGLSKFEQSGWAYCPSNQDETDVLLFFSKEAAAKALQTKEWANYHLIRLDLNLFMNGWLPNMIDDGLYCGLNWGPELVGLELDPEDVLANLEG</sequence>
<organism evidence="2 3">
    <name type="scientific">Exiguobacterium oxidotolerans</name>
    <dbReference type="NCBI Taxonomy" id="223958"/>
    <lineage>
        <taxon>Bacteria</taxon>
        <taxon>Bacillati</taxon>
        <taxon>Bacillota</taxon>
        <taxon>Bacilli</taxon>
        <taxon>Bacillales</taxon>
        <taxon>Bacillales Family XII. Incertae Sedis</taxon>
        <taxon>Exiguobacterium</taxon>
    </lineage>
</organism>
<protein>
    <recommendedName>
        <fullName evidence="1">Knr4/Smi1-like domain-containing protein</fullName>
    </recommendedName>
</protein>
<dbReference type="Gene3D" id="3.40.1580.10">
    <property type="entry name" value="SMI1/KNR4-like"/>
    <property type="match status" value="1"/>
</dbReference>
<evidence type="ECO:0000313" key="2">
    <source>
        <dbReference type="EMBL" id="VWX34557.1"/>
    </source>
</evidence>
<reference evidence="2 3" key="1">
    <citation type="submission" date="2019-10" db="EMBL/GenBank/DDBJ databases">
        <authorList>
            <person name="Karimi E."/>
        </authorList>
    </citation>
    <scope>NUCLEOTIDE SEQUENCE [LARGE SCALE GENOMIC DNA]</scope>
    <source>
        <strain evidence="2">Exiguobacterium sp. 9Y</strain>
    </source>
</reference>
<evidence type="ECO:0000313" key="3">
    <source>
        <dbReference type="Proteomes" id="UP000439752"/>
    </source>
</evidence>
<dbReference type="AlphaFoldDB" id="A0A653I6Z3"/>
<accession>A0A653I6Z3</accession>
<name>A0A653I6Z3_9BACL</name>
<dbReference type="Pfam" id="PF09346">
    <property type="entry name" value="SMI1_KNR4"/>
    <property type="match status" value="1"/>
</dbReference>
<dbReference type="Proteomes" id="UP000439752">
    <property type="component" value="Unassembled WGS sequence"/>
</dbReference>
<dbReference type="SMART" id="SM00860">
    <property type="entry name" value="SMI1_KNR4"/>
    <property type="match status" value="1"/>
</dbReference>
<keyword evidence="3" id="KW-1185">Reference proteome</keyword>
<dbReference type="InterPro" id="IPR021284">
    <property type="entry name" value="DUF2750"/>
</dbReference>
<dbReference type="RefSeq" id="WP_159172991.1">
    <property type="nucleotide sequence ID" value="NZ_LR732311.1"/>
</dbReference>